<dbReference type="EMBL" id="CP024996">
    <property type="protein sequence ID" value="AYR26308.1"/>
    <property type="molecule type" value="Genomic_DNA"/>
</dbReference>
<name>A0AAD0UAC8_9BURK</name>
<dbReference type="Pfam" id="PF13707">
    <property type="entry name" value="RloB"/>
    <property type="match status" value="1"/>
</dbReference>
<dbReference type="RefSeq" id="WP_123020489.1">
    <property type="nucleotide sequence ID" value="NZ_CP024996.1"/>
</dbReference>
<accession>A0AAD0UAC8</accession>
<evidence type="ECO:0008006" key="3">
    <source>
        <dbReference type="Google" id="ProtNLM"/>
    </source>
</evidence>
<gene>
    <name evidence="1" type="ORF">RC54_21925</name>
</gene>
<proteinExistence type="predicted"/>
<sequence length="180" mass="20684">MSECPELRGQLHSATLYFRVNVRVQVVHSGHTDPIGIIRFGLKNVAKYDRIFCVIDRDSHETFNEAIREAEGHKTLSVIASFPCFEFWYLLHHELSNRPYKSAGKKSSGDFLLEHLRSFKEMAAYDKGSNVDLFTLLLPLFPDARKNAERVLKNALEIDELNPSTQVHLLMDFFEELAKS</sequence>
<reference evidence="1 2" key="1">
    <citation type="submission" date="2017-11" db="EMBL/GenBank/DDBJ databases">
        <title>Complete genome sequence of Herbaspirillum rubrisubalbicans DSM 11543.</title>
        <authorList>
            <person name="Chen M."/>
            <person name="An Q."/>
        </authorList>
    </citation>
    <scope>NUCLEOTIDE SEQUENCE [LARGE SCALE GENOMIC DNA]</scope>
    <source>
        <strain evidence="1 2">DSM 11543</strain>
    </source>
</reference>
<evidence type="ECO:0000313" key="1">
    <source>
        <dbReference type="EMBL" id="AYR26308.1"/>
    </source>
</evidence>
<dbReference type="Proteomes" id="UP000269199">
    <property type="component" value="Chromosome"/>
</dbReference>
<organism evidence="1 2">
    <name type="scientific">Herbaspirillum rubrisubalbicans</name>
    <dbReference type="NCBI Taxonomy" id="80842"/>
    <lineage>
        <taxon>Bacteria</taxon>
        <taxon>Pseudomonadati</taxon>
        <taxon>Pseudomonadota</taxon>
        <taxon>Betaproteobacteria</taxon>
        <taxon>Burkholderiales</taxon>
        <taxon>Oxalobacteraceae</taxon>
        <taxon>Herbaspirillum</taxon>
    </lineage>
</organism>
<dbReference type="AlphaFoldDB" id="A0AAD0UAC8"/>
<protein>
    <recommendedName>
        <fullName evidence="3">RloB domain-containing protein</fullName>
    </recommendedName>
</protein>
<evidence type="ECO:0000313" key="2">
    <source>
        <dbReference type="Proteomes" id="UP000269199"/>
    </source>
</evidence>
<dbReference type="InterPro" id="IPR025591">
    <property type="entry name" value="RloB"/>
</dbReference>